<dbReference type="InterPro" id="IPR020097">
    <property type="entry name" value="PsdUridine_synth_TruA_a/b_dom"/>
</dbReference>
<evidence type="ECO:0000313" key="9">
    <source>
        <dbReference type="EMBL" id="GFE79729.1"/>
    </source>
</evidence>
<comment type="subunit">
    <text evidence="4">Homodimer.</text>
</comment>
<dbReference type="GO" id="GO:0031119">
    <property type="term" value="P:tRNA pseudouridine synthesis"/>
    <property type="evidence" value="ECO:0007669"/>
    <property type="project" value="UniProtKB-UniRule"/>
</dbReference>
<evidence type="ECO:0000259" key="8">
    <source>
        <dbReference type="Pfam" id="PF01416"/>
    </source>
</evidence>
<protein>
    <recommendedName>
        <fullName evidence="4">tRNA pseudouridine synthase A</fullName>
        <ecNumber evidence="4">5.4.99.12</ecNumber>
    </recommendedName>
    <alternativeName>
        <fullName evidence="4">tRNA pseudouridine(38-40) synthase</fullName>
    </alternativeName>
    <alternativeName>
        <fullName evidence="4">tRNA pseudouridylate synthase I</fullName>
    </alternativeName>
    <alternativeName>
        <fullName evidence="4">tRNA-uridine isomerase I</fullName>
    </alternativeName>
</protein>
<dbReference type="PIRSF" id="PIRSF001430">
    <property type="entry name" value="tRNA_psdUrid_synth"/>
    <property type="match status" value="1"/>
</dbReference>
<dbReference type="AlphaFoldDB" id="A0A829Y8U6"/>
<comment type="caution">
    <text evidence="4">Lacks conserved residue(s) required for the propagation of feature annotation.</text>
</comment>
<organism evidence="9 10">
    <name type="scientific">Steroidobacter agaridevorans</name>
    <dbReference type="NCBI Taxonomy" id="2695856"/>
    <lineage>
        <taxon>Bacteria</taxon>
        <taxon>Pseudomonadati</taxon>
        <taxon>Pseudomonadota</taxon>
        <taxon>Gammaproteobacteria</taxon>
        <taxon>Steroidobacterales</taxon>
        <taxon>Steroidobacteraceae</taxon>
        <taxon>Steroidobacter</taxon>
    </lineage>
</organism>
<keyword evidence="10" id="KW-1185">Reference proteome</keyword>
<accession>A0A829Y8U6</accession>
<dbReference type="InterPro" id="IPR020103">
    <property type="entry name" value="PsdUridine_synth_cat_dom_sf"/>
</dbReference>
<evidence type="ECO:0000256" key="6">
    <source>
        <dbReference type="PIRSR" id="PIRSR001430-2"/>
    </source>
</evidence>
<feature type="active site" description="Nucleophile" evidence="4 5">
    <location>
        <position position="52"/>
    </location>
</feature>
<dbReference type="GO" id="GO:0003723">
    <property type="term" value="F:RNA binding"/>
    <property type="evidence" value="ECO:0007669"/>
    <property type="project" value="InterPro"/>
</dbReference>
<evidence type="ECO:0000256" key="4">
    <source>
        <dbReference type="HAMAP-Rule" id="MF_00171"/>
    </source>
</evidence>
<dbReference type="CDD" id="cd02570">
    <property type="entry name" value="PseudoU_synth_EcTruA"/>
    <property type="match status" value="1"/>
</dbReference>
<dbReference type="PANTHER" id="PTHR11142">
    <property type="entry name" value="PSEUDOURIDYLATE SYNTHASE"/>
    <property type="match status" value="1"/>
</dbReference>
<evidence type="ECO:0000256" key="7">
    <source>
        <dbReference type="RuleBase" id="RU003792"/>
    </source>
</evidence>
<dbReference type="InterPro" id="IPR001406">
    <property type="entry name" value="PsdUridine_synth_TruA"/>
</dbReference>
<evidence type="ECO:0000256" key="3">
    <source>
        <dbReference type="ARBA" id="ARBA00023235"/>
    </source>
</evidence>
<dbReference type="PANTHER" id="PTHR11142:SF0">
    <property type="entry name" value="TRNA PSEUDOURIDINE SYNTHASE-LIKE 1"/>
    <property type="match status" value="1"/>
</dbReference>
<comment type="catalytic activity">
    <reaction evidence="4 7">
        <text>uridine(38/39/40) in tRNA = pseudouridine(38/39/40) in tRNA</text>
        <dbReference type="Rhea" id="RHEA:22376"/>
        <dbReference type="Rhea" id="RHEA-COMP:10085"/>
        <dbReference type="Rhea" id="RHEA-COMP:10087"/>
        <dbReference type="ChEBI" id="CHEBI:65314"/>
        <dbReference type="ChEBI" id="CHEBI:65315"/>
        <dbReference type="EC" id="5.4.99.12"/>
    </reaction>
</comment>
<dbReference type="Gene3D" id="3.30.70.660">
    <property type="entry name" value="Pseudouridine synthase I, catalytic domain, C-terminal subdomain"/>
    <property type="match status" value="1"/>
</dbReference>
<reference evidence="10" key="1">
    <citation type="submission" date="2020-01" db="EMBL/GenBank/DDBJ databases">
        <title>'Steroidobacter agaridevorans' sp. nov., agar-degrading bacteria isolated from rhizosphere soils.</title>
        <authorList>
            <person name="Ikenaga M."/>
            <person name="Kataoka M."/>
            <person name="Murouchi A."/>
            <person name="Katsuragi S."/>
            <person name="Sakai M."/>
        </authorList>
    </citation>
    <scope>NUCLEOTIDE SEQUENCE [LARGE SCALE GENOMIC DNA]</scope>
    <source>
        <strain evidence="10">YU21-B</strain>
    </source>
</reference>
<evidence type="ECO:0000256" key="5">
    <source>
        <dbReference type="PIRSR" id="PIRSR001430-1"/>
    </source>
</evidence>
<comment type="caution">
    <text evidence="9">The sequence shown here is derived from an EMBL/GenBank/DDBJ whole genome shotgun (WGS) entry which is preliminary data.</text>
</comment>
<dbReference type="InterPro" id="IPR020095">
    <property type="entry name" value="PsdUridine_synth_TruA_C"/>
</dbReference>
<feature type="binding site" evidence="4 6">
    <location>
        <position position="110"/>
    </location>
    <ligand>
        <name>substrate</name>
    </ligand>
</feature>
<dbReference type="RefSeq" id="WP_161811492.1">
    <property type="nucleotide sequence ID" value="NZ_BLJN01000002.1"/>
</dbReference>
<dbReference type="Gene3D" id="3.30.70.580">
    <property type="entry name" value="Pseudouridine synthase I, catalytic domain, N-terminal subdomain"/>
    <property type="match status" value="1"/>
</dbReference>
<dbReference type="NCBIfam" id="TIGR00071">
    <property type="entry name" value="hisT_truA"/>
    <property type="match status" value="1"/>
</dbReference>
<evidence type="ECO:0000313" key="10">
    <source>
        <dbReference type="Proteomes" id="UP000445000"/>
    </source>
</evidence>
<feature type="domain" description="Pseudouridine synthase I TruA alpha/beta" evidence="8">
    <location>
        <begin position="143"/>
        <end position="244"/>
    </location>
</feature>
<name>A0A829Y8U6_9GAMM</name>
<evidence type="ECO:0000256" key="2">
    <source>
        <dbReference type="ARBA" id="ARBA00022694"/>
    </source>
</evidence>
<evidence type="ECO:0000256" key="1">
    <source>
        <dbReference type="ARBA" id="ARBA00009375"/>
    </source>
</evidence>
<comment type="similarity">
    <text evidence="1 4 7">Belongs to the tRNA pseudouridine synthase TruA family.</text>
</comment>
<gene>
    <name evidence="4 9" type="primary">truA</name>
    <name evidence="9" type="ORF">GCM10011487_17290</name>
</gene>
<keyword evidence="2 4" id="KW-0819">tRNA processing</keyword>
<dbReference type="HAMAP" id="MF_00171">
    <property type="entry name" value="TruA"/>
    <property type="match status" value="1"/>
</dbReference>
<dbReference type="GO" id="GO:0160147">
    <property type="term" value="F:tRNA pseudouridine(38-40) synthase activity"/>
    <property type="evidence" value="ECO:0007669"/>
    <property type="project" value="UniProtKB-EC"/>
</dbReference>
<dbReference type="Pfam" id="PF01416">
    <property type="entry name" value="PseudoU_synth_1"/>
    <property type="match status" value="2"/>
</dbReference>
<dbReference type="InterPro" id="IPR020094">
    <property type="entry name" value="TruA/RsuA/RluB/E/F_N"/>
</dbReference>
<dbReference type="FunFam" id="3.30.70.580:FF:000001">
    <property type="entry name" value="tRNA pseudouridine synthase A"/>
    <property type="match status" value="1"/>
</dbReference>
<sequence length="270" mass="29569">MPRIALGIEYDGSSFAGWQSQVDACGVQSVVEKGLSVVANHPVEVVAAGRTDAGVHAAMQVVHFDTTADRTERAWMLGAVSNMPKEVSVLWAREVPEGFHARYSALARRYRYVILNRVPRPALNAQRAAWVREYLDDKRMNEAAQHLVGEHDFSSFRAAQCQARTPMRHLHEISVTRHGELVVLTVCANAFLHHMVRNIAGVLIAIGTGERPADWTAQVLGYKDRKLGGVTAVPNGLYLAGIRYAPALKLPSEPEFSVLAPTEAGSSRVP</sequence>
<comment type="function">
    <text evidence="4">Formation of pseudouridine at positions 38, 39 and 40 in the anticodon stem and loop of transfer RNAs.</text>
</comment>
<dbReference type="SUPFAM" id="SSF55120">
    <property type="entry name" value="Pseudouridine synthase"/>
    <property type="match status" value="1"/>
</dbReference>
<feature type="domain" description="Pseudouridine synthase I TruA alpha/beta" evidence="8">
    <location>
        <begin position="9"/>
        <end position="104"/>
    </location>
</feature>
<proteinExistence type="inferred from homology"/>
<dbReference type="EC" id="5.4.99.12" evidence="4"/>
<dbReference type="Proteomes" id="UP000445000">
    <property type="component" value="Unassembled WGS sequence"/>
</dbReference>
<keyword evidence="3 4" id="KW-0413">Isomerase</keyword>
<dbReference type="EMBL" id="BLJN01000002">
    <property type="protein sequence ID" value="GFE79729.1"/>
    <property type="molecule type" value="Genomic_DNA"/>
</dbReference>